<gene>
    <name evidence="1" type="ordered locus">Calag_0711</name>
</gene>
<dbReference type="HOGENOM" id="CLU_2433666_0_0_2"/>
<dbReference type="EMBL" id="CP003378">
    <property type="protein sequence ID" value="AFZ70456.1"/>
    <property type="molecule type" value="Genomic_DNA"/>
</dbReference>
<organism evidence="1 2">
    <name type="scientific">Caldisphaera lagunensis (strain DSM 15908 / JCM 11604 / ANMR 0165 / IC-154)</name>
    <dbReference type="NCBI Taxonomy" id="1056495"/>
    <lineage>
        <taxon>Archaea</taxon>
        <taxon>Thermoproteota</taxon>
        <taxon>Thermoprotei</taxon>
        <taxon>Acidilobales</taxon>
        <taxon>Caldisphaeraceae</taxon>
        <taxon>Caldisphaera</taxon>
    </lineage>
</organism>
<accession>L0A9A7</accession>
<dbReference type="eggNOG" id="arCOG06081">
    <property type="taxonomic scope" value="Archaea"/>
</dbReference>
<dbReference type="InParanoid" id="L0A9A7"/>
<dbReference type="KEGG" id="clg:Calag_0711"/>
<name>L0A9A7_CALLD</name>
<dbReference type="STRING" id="1056495.Calag_0711"/>
<dbReference type="RefSeq" id="WP_015232354.1">
    <property type="nucleotide sequence ID" value="NC_019791.1"/>
</dbReference>
<dbReference type="Proteomes" id="UP000010469">
    <property type="component" value="Chromosome"/>
</dbReference>
<reference evidence="2" key="1">
    <citation type="submission" date="2012-03" db="EMBL/GenBank/DDBJ databases">
        <title>Complete genome of Caldisphaera lagunensis DSM 15908.</title>
        <authorList>
            <person name="Lucas S."/>
            <person name="Copeland A."/>
            <person name="Lapidus A."/>
            <person name="Glavina del Rio T."/>
            <person name="Dalin E."/>
            <person name="Tice H."/>
            <person name="Bruce D."/>
            <person name="Goodwin L."/>
            <person name="Pitluck S."/>
            <person name="Peters L."/>
            <person name="Mikhailova N."/>
            <person name="Teshima H."/>
            <person name="Kyrpides N."/>
            <person name="Mavromatis K."/>
            <person name="Ivanova N."/>
            <person name="Brettin T."/>
            <person name="Detter J.C."/>
            <person name="Han C."/>
            <person name="Larimer F."/>
            <person name="Land M."/>
            <person name="Hauser L."/>
            <person name="Markowitz V."/>
            <person name="Cheng J.-F."/>
            <person name="Hugenholtz P."/>
            <person name="Woyke T."/>
            <person name="Wu D."/>
            <person name="Spring S."/>
            <person name="Schroeder M."/>
            <person name="Brambilla E."/>
            <person name="Klenk H.-P."/>
            <person name="Eisen J.A."/>
        </authorList>
    </citation>
    <scope>NUCLEOTIDE SEQUENCE [LARGE SCALE GENOMIC DNA]</scope>
    <source>
        <strain evidence="2">DSM 15908 / JCM 11604 / IC-154</strain>
    </source>
</reference>
<proteinExistence type="predicted"/>
<dbReference type="GeneID" id="14211971"/>
<sequence>MHKKLYRIYFTEFDEENFRKIINALEEKYSSQINVIKSNVIDEFRALELYFEKEGYSDEIKNLISSLTGTQYVRVDYIDTTK</sequence>
<dbReference type="AlphaFoldDB" id="L0A9A7"/>
<evidence type="ECO:0000313" key="1">
    <source>
        <dbReference type="EMBL" id="AFZ70456.1"/>
    </source>
</evidence>
<protein>
    <submittedName>
        <fullName evidence="1">Uncharacterized protein</fullName>
    </submittedName>
</protein>
<keyword evidence="2" id="KW-1185">Reference proteome</keyword>
<evidence type="ECO:0000313" key="2">
    <source>
        <dbReference type="Proteomes" id="UP000010469"/>
    </source>
</evidence>